<keyword evidence="2" id="KW-0808">Transferase</keyword>
<dbReference type="GO" id="GO:0016746">
    <property type="term" value="F:acyltransferase activity"/>
    <property type="evidence" value="ECO:0007669"/>
    <property type="project" value="UniProtKB-KW"/>
</dbReference>
<evidence type="ECO:0000259" key="1">
    <source>
        <dbReference type="PROSITE" id="PS51186"/>
    </source>
</evidence>
<feature type="domain" description="N-acetyltransferase" evidence="1">
    <location>
        <begin position="10"/>
        <end position="175"/>
    </location>
</feature>
<dbReference type="InterPro" id="IPR051531">
    <property type="entry name" value="N-acetyltransferase"/>
</dbReference>
<dbReference type="RefSeq" id="WP_379191597.1">
    <property type="nucleotide sequence ID" value="NZ_JBHSOW010000108.1"/>
</dbReference>
<dbReference type="EC" id="2.3.-.-" evidence="2"/>
<dbReference type="EMBL" id="JBHSOW010000108">
    <property type="protein sequence ID" value="MFC5652936.1"/>
    <property type="molecule type" value="Genomic_DNA"/>
</dbReference>
<comment type="caution">
    <text evidence="2">The sequence shown here is derived from an EMBL/GenBank/DDBJ whole genome shotgun (WGS) entry which is preliminary data.</text>
</comment>
<evidence type="ECO:0000313" key="3">
    <source>
        <dbReference type="Proteomes" id="UP001596047"/>
    </source>
</evidence>
<name>A0ABW0W8W3_9BACL</name>
<proteinExistence type="predicted"/>
<dbReference type="InterPro" id="IPR000182">
    <property type="entry name" value="GNAT_dom"/>
</dbReference>
<organism evidence="2 3">
    <name type="scientific">Paenibacillus solisilvae</name>
    <dbReference type="NCBI Taxonomy" id="2486751"/>
    <lineage>
        <taxon>Bacteria</taxon>
        <taxon>Bacillati</taxon>
        <taxon>Bacillota</taxon>
        <taxon>Bacilli</taxon>
        <taxon>Bacillales</taxon>
        <taxon>Paenibacillaceae</taxon>
        <taxon>Paenibacillus</taxon>
    </lineage>
</organism>
<accession>A0ABW0W8W3</accession>
<dbReference type="PANTHER" id="PTHR43792">
    <property type="entry name" value="GNAT FAMILY, PUTATIVE (AFU_ORTHOLOGUE AFUA_3G00765)-RELATED-RELATED"/>
    <property type="match status" value="1"/>
</dbReference>
<sequence>MQLSFETERLILRPFNHTDASEVQLLAGNIEVAKTTLSLPHPYPDGSAEVWIDFRRDAARQGHGYTFAITNKESKLLLGSISLNITSEHKRAELGYWLGVPYWRKGYTTEAAARIIQFGFEELKLNKIFAAALTRNPASSKVMIKIGMKHEGLLRQHVLKWGQPEDVTYYGLTRDDYDRL</sequence>
<evidence type="ECO:0000313" key="2">
    <source>
        <dbReference type="EMBL" id="MFC5652936.1"/>
    </source>
</evidence>
<dbReference type="Gene3D" id="3.40.630.30">
    <property type="match status" value="1"/>
</dbReference>
<dbReference type="Proteomes" id="UP001596047">
    <property type="component" value="Unassembled WGS sequence"/>
</dbReference>
<reference evidence="3" key="1">
    <citation type="journal article" date="2019" name="Int. J. Syst. Evol. Microbiol.">
        <title>The Global Catalogue of Microorganisms (GCM) 10K type strain sequencing project: providing services to taxonomists for standard genome sequencing and annotation.</title>
        <authorList>
            <consortium name="The Broad Institute Genomics Platform"/>
            <consortium name="The Broad Institute Genome Sequencing Center for Infectious Disease"/>
            <person name="Wu L."/>
            <person name="Ma J."/>
        </authorList>
    </citation>
    <scope>NUCLEOTIDE SEQUENCE [LARGE SCALE GENOMIC DNA]</scope>
    <source>
        <strain evidence="3">CGMCC 1.3240</strain>
    </source>
</reference>
<gene>
    <name evidence="2" type="ORF">ACFPYJ_28285</name>
</gene>
<dbReference type="InterPro" id="IPR016181">
    <property type="entry name" value="Acyl_CoA_acyltransferase"/>
</dbReference>
<keyword evidence="3" id="KW-1185">Reference proteome</keyword>
<dbReference type="SUPFAM" id="SSF55729">
    <property type="entry name" value="Acyl-CoA N-acyltransferases (Nat)"/>
    <property type="match status" value="1"/>
</dbReference>
<dbReference type="Pfam" id="PF13302">
    <property type="entry name" value="Acetyltransf_3"/>
    <property type="match status" value="1"/>
</dbReference>
<keyword evidence="2" id="KW-0012">Acyltransferase</keyword>
<protein>
    <submittedName>
        <fullName evidence="2">GNAT family N-acetyltransferase</fullName>
        <ecNumber evidence="2">2.3.-.-</ecNumber>
    </submittedName>
</protein>
<dbReference type="PROSITE" id="PS51186">
    <property type="entry name" value="GNAT"/>
    <property type="match status" value="1"/>
</dbReference>